<feature type="domain" description="DUF6545" evidence="2">
    <location>
        <begin position="247"/>
        <end position="376"/>
    </location>
</feature>
<keyword evidence="1" id="KW-0812">Transmembrane</keyword>
<dbReference type="InterPro" id="IPR050039">
    <property type="entry name" value="MAB_1171c-like"/>
</dbReference>
<keyword evidence="1" id="KW-0472">Membrane</keyword>
<feature type="transmembrane region" description="Helical" evidence="1">
    <location>
        <begin position="6"/>
        <end position="22"/>
    </location>
</feature>
<reference evidence="3 4" key="1">
    <citation type="submission" date="2017-10" db="EMBL/GenBank/DDBJ databases">
        <title>Comparative genomics between pathogenic Norcardia.</title>
        <authorList>
            <person name="Zeng L."/>
        </authorList>
    </citation>
    <scope>NUCLEOTIDE SEQUENCE [LARGE SCALE GENOMIC DNA]</scope>
    <source>
        <strain evidence="3 4">NC_YFY_NT001</strain>
    </source>
</reference>
<evidence type="ECO:0000313" key="4">
    <source>
        <dbReference type="Proteomes" id="UP000221961"/>
    </source>
</evidence>
<feature type="transmembrane region" description="Helical" evidence="1">
    <location>
        <begin position="34"/>
        <end position="54"/>
    </location>
</feature>
<name>A0A291RD84_9NOCA</name>
<dbReference type="KEGG" id="ntp:CRH09_01335"/>
<accession>A0A291RD84</accession>
<dbReference type="EMBL" id="CP023778">
    <property type="protein sequence ID" value="ATL65072.1"/>
    <property type="molecule type" value="Genomic_DNA"/>
</dbReference>
<sequence length="393" mass="42169">MYSAAFYAAAVVSVIALAYKAGQLRRHPRPQRWTVLTVMALWTAICVCVPPPSVRLINRVGGIPNVAGLIVYLLLIFLAATLQAVILVWQGDPAEVGARLRVRVIGYAAVGFVIIALFTAGHTTVERPVDFDIYYARTSWIAELVVLYNLVFAFATSDYAYRAARAARVTGRPWLRRGLRVVAASGALGVLSALTRLAAVADRWFDGTGLDDLDTLVSPGLAALAVVVACAGYTLPAAGEHGTEVLARVRDYRALHPMWHDIRTAAPESASTIDAPRWDLELRTMRRLAEIRDGQLALRAYTHPAAADLARRLAEQAGLDDLARAVVVEAAGIKAAVHIRLGHLAAEPAVSGVTAHGGADSAGEIAWLTRVSDAYAHSPIVADTLRALRHPTC</sequence>
<feature type="transmembrane region" description="Helical" evidence="1">
    <location>
        <begin position="221"/>
        <end position="238"/>
    </location>
</feature>
<feature type="transmembrane region" description="Helical" evidence="1">
    <location>
        <begin position="66"/>
        <end position="88"/>
    </location>
</feature>
<feature type="transmembrane region" description="Helical" evidence="1">
    <location>
        <begin position="140"/>
        <end position="161"/>
    </location>
</feature>
<dbReference type="RefSeq" id="WP_098692389.1">
    <property type="nucleotide sequence ID" value="NZ_CP023778.1"/>
</dbReference>
<dbReference type="AlphaFoldDB" id="A0A291RD84"/>
<dbReference type="Proteomes" id="UP000221961">
    <property type="component" value="Chromosome"/>
</dbReference>
<gene>
    <name evidence="3" type="ORF">CRH09_01335</name>
</gene>
<protein>
    <recommendedName>
        <fullName evidence="2">DUF6545 domain-containing protein</fullName>
    </recommendedName>
</protein>
<feature type="transmembrane region" description="Helical" evidence="1">
    <location>
        <begin position="100"/>
        <end position="120"/>
    </location>
</feature>
<dbReference type="GeneID" id="88356085"/>
<dbReference type="NCBIfam" id="NF042915">
    <property type="entry name" value="MAB_1171c_fam"/>
    <property type="match status" value="1"/>
</dbReference>
<proteinExistence type="predicted"/>
<organism evidence="3 4">
    <name type="scientific">Nocardia terpenica</name>
    <dbReference type="NCBI Taxonomy" id="455432"/>
    <lineage>
        <taxon>Bacteria</taxon>
        <taxon>Bacillati</taxon>
        <taxon>Actinomycetota</taxon>
        <taxon>Actinomycetes</taxon>
        <taxon>Mycobacteriales</taxon>
        <taxon>Nocardiaceae</taxon>
        <taxon>Nocardia</taxon>
    </lineage>
</organism>
<evidence type="ECO:0000313" key="3">
    <source>
        <dbReference type="EMBL" id="ATL65072.1"/>
    </source>
</evidence>
<feature type="transmembrane region" description="Helical" evidence="1">
    <location>
        <begin position="181"/>
        <end position="201"/>
    </location>
</feature>
<dbReference type="Pfam" id="PF20182">
    <property type="entry name" value="DUF6545"/>
    <property type="match status" value="1"/>
</dbReference>
<keyword evidence="1" id="KW-1133">Transmembrane helix</keyword>
<evidence type="ECO:0000256" key="1">
    <source>
        <dbReference type="SAM" id="Phobius"/>
    </source>
</evidence>
<evidence type="ECO:0000259" key="2">
    <source>
        <dbReference type="Pfam" id="PF20182"/>
    </source>
</evidence>
<dbReference type="InterPro" id="IPR046675">
    <property type="entry name" value="DUF6545"/>
</dbReference>